<evidence type="ECO:0000313" key="6">
    <source>
        <dbReference type="Proteomes" id="UP001519535"/>
    </source>
</evidence>
<feature type="domain" description="PPE family C-terminal" evidence="4">
    <location>
        <begin position="303"/>
        <end position="376"/>
    </location>
</feature>
<dbReference type="InterPro" id="IPR038332">
    <property type="entry name" value="PPE_sf"/>
</dbReference>
<dbReference type="InterPro" id="IPR022171">
    <property type="entry name" value="PPE_C"/>
</dbReference>
<dbReference type="RefSeq" id="WP_214091553.1">
    <property type="nucleotide sequence ID" value="NZ_JAHCLR010000004.1"/>
</dbReference>
<dbReference type="Pfam" id="PF00823">
    <property type="entry name" value="PPE"/>
    <property type="match status" value="1"/>
</dbReference>
<comment type="caution">
    <text evidence="5">The sequence shown here is derived from an EMBL/GenBank/DDBJ whole genome shotgun (WGS) entry which is preliminary data.</text>
</comment>
<evidence type="ECO:0000256" key="1">
    <source>
        <dbReference type="ARBA" id="ARBA00010652"/>
    </source>
</evidence>
<evidence type="ECO:0000313" key="5">
    <source>
        <dbReference type="EMBL" id="MBS9532667.1"/>
    </source>
</evidence>
<comment type="similarity">
    <text evidence="1">Belongs to the mycobacterial PPE family.</text>
</comment>
<dbReference type="PANTHER" id="PTHR46766">
    <property type="entry name" value="GLUTAMINE-RICH PROTEIN 2"/>
    <property type="match status" value="1"/>
</dbReference>
<feature type="region of interest" description="Disordered" evidence="2">
    <location>
        <begin position="429"/>
        <end position="454"/>
    </location>
</feature>
<evidence type="ECO:0000256" key="2">
    <source>
        <dbReference type="SAM" id="MobiDB-lite"/>
    </source>
</evidence>
<dbReference type="Proteomes" id="UP001519535">
    <property type="component" value="Unassembled WGS sequence"/>
</dbReference>
<evidence type="ECO:0000259" key="3">
    <source>
        <dbReference type="Pfam" id="PF00823"/>
    </source>
</evidence>
<dbReference type="SUPFAM" id="SSF140459">
    <property type="entry name" value="PE/PPE dimer-like"/>
    <property type="match status" value="1"/>
</dbReference>
<feature type="domain" description="PPE" evidence="3">
    <location>
        <begin position="2"/>
        <end position="164"/>
    </location>
</feature>
<organism evidence="5 6">
    <name type="scientific">Mycolicibacter acidiphilus</name>
    <dbReference type="NCBI Taxonomy" id="2835306"/>
    <lineage>
        <taxon>Bacteria</taxon>
        <taxon>Bacillati</taxon>
        <taxon>Actinomycetota</taxon>
        <taxon>Actinomycetes</taxon>
        <taxon>Mycobacteriales</taxon>
        <taxon>Mycobacteriaceae</taxon>
        <taxon>Mycolicibacter</taxon>
    </lineage>
</organism>
<name>A0ABS5REG6_9MYCO</name>
<accession>A0ABS5REG6</accession>
<proteinExistence type="inferred from homology"/>
<dbReference type="EMBL" id="JAHCLR010000004">
    <property type="protein sequence ID" value="MBS9532667.1"/>
    <property type="molecule type" value="Genomic_DNA"/>
</dbReference>
<protein>
    <submittedName>
        <fullName evidence="5">PPE family protein</fullName>
    </submittedName>
</protein>
<dbReference type="Pfam" id="PF12484">
    <property type="entry name" value="PPE-SVP"/>
    <property type="match status" value="1"/>
</dbReference>
<dbReference type="InterPro" id="IPR000030">
    <property type="entry name" value="PPE_dom"/>
</dbReference>
<reference evidence="5 6" key="1">
    <citation type="submission" date="2021-05" db="EMBL/GenBank/DDBJ databases">
        <title>Mycobacterium acidophilum sp. nov., an extremely acid-tolerant member of the genus Mycobacterium.</title>
        <authorList>
            <person name="Xia J."/>
        </authorList>
    </citation>
    <scope>NUCLEOTIDE SEQUENCE [LARGE SCALE GENOMIC DNA]</scope>
    <source>
        <strain evidence="5 6">M1</strain>
    </source>
</reference>
<keyword evidence="6" id="KW-1185">Reference proteome</keyword>
<sequence length="454" mass="44802">MDFSALSPEVNSGRMYAGPGSGPMLAAATAWGRLATELTTAAGAYGSVLSGLTDEGWLGPAADAMAAAAAPFTTWLHATAESAAHAASGATAAAAAFEAAHAAVVPPAVVAANRAELAALIAGNVLGQNTAAIAAVETQYALMWVQDAAAMYGYALHSAVASRVSPFTQPPATTSPSASAAQASAVGAATASSGHAELTQLMSALPHALQGLAGSAAAAAPVQAADPISLSQAVSYVGLVARSIVPFNDAIKSILYGFVQYARNLNTDLDVAAATGGRYGFGSGTLAPPPLEPVVAPATPVVTAGAGGAGSVGRVSVPPGWAGAAPEVAMTATSIPITGLTAAPAAAAAQIPAGIYSDLAAAGLAGRAITGAAPRGRPAAAMNGHAQTRLERLVTELAGTHEVQHWHVDSSRLDSLLEELAEQPGVHAVHVNPDGQDHSGIDVENTDAPDPQRG</sequence>
<evidence type="ECO:0000259" key="4">
    <source>
        <dbReference type="Pfam" id="PF12484"/>
    </source>
</evidence>
<dbReference type="Gene3D" id="1.20.1260.20">
    <property type="entry name" value="PPE superfamily"/>
    <property type="match status" value="1"/>
</dbReference>
<dbReference type="PANTHER" id="PTHR46766:SF1">
    <property type="entry name" value="GLUTAMINE-RICH PROTEIN 2"/>
    <property type="match status" value="1"/>
</dbReference>
<gene>
    <name evidence="5" type="ORF">KIH27_03590</name>
</gene>